<organism evidence="1 2">
    <name type="scientific">Candidatus Acutalibacter pullicola</name>
    <dbReference type="NCBI Taxonomy" id="2838417"/>
    <lineage>
        <taxon>Bacteria</taxon>
        <taxon>Bacillati</taxon>
        <taxon>Bacillota</taxon>
        <taxon>Clostridia</taxon>
        <taxon>Eubacteriales</taxon>
        <taxon>Acutalibacteraceae</taxon>
        <taxon>Acutalibacter</taxon>
    </lineage>
</organism>
<comment type="caution">
    <text evidence="1">The sequence shown here is derived from an EMBL/GenBank/DDBJ whole genome shotgun (WGS) entry which is preliminary data.</text>
</comment>
<reference evidence="1" key="1">
    <citation type="journal article" date="2021" name="PeerJ">
        <title>Extensive microbial diversity within the chicken gut microbiome revealed by metagenomics and culture.</title>
        <authorList>
            <person name="Gilroy R."/>
            <person name="Ravi A."/>
            <person name="Getino M."/>
            <person name="Pursley I."/>
            <person name="Horton D.L."/>
            <person name="Alikhan N.F."/>
            <person name="Baker D."/>
            <person name="Gharbi K."/>
            <person name="Hall N."/>
            <person name="Watson M."/>
            <person name="Adriaenssens E.M."/>
            <person name="Foster-Nyarko E."/>
            <person name="Jarju S."/>
            <person name="Secka A."/>
            <person name="Antonio M."/>
            <person name="Oren A."/>
            <person name="Chaudhuri R.R."/>
            <person name="La Ragione R."/>
            <person name="Hildebrand F."/>
            <person name="Pallen M.J."/>
        </authorList>
    </citation>
    <scope>NUCLEOTIDE SEQUENCE</scope>
    <source>
        <strain evidence="1">CHK185-1770</strain>
    </source>
</reference>
<evidence type="ECO:0000313" key="1">
    <source>
        <dbReference type="EMBL" id="HJB97054.1"/>
    </source>
</evidence>
<proteinExistence type="predicted"/>
<name>A0A9D2MTC5_9FIRM</name>
<sequence length="46" mass="4801">MPQLGKKGPPGEAAVCSWVCVTKTAPFQQEQNMAATMGMVAAMFVG</sequence>
<protein>
    <submittedName>
        <fullName evidence="1">Uncharacterized protein</fullName>
    </submittedName>
</protein>
<reference evidence="1" key="2">
    <citation type="submission" date="2021-04" db="EMBL/GenBank/DDBJ databases">
        <authorList>
            <person name="Gilroy R."/>
        </authorList>
    </citation>
    <scope>NUCLEOTIDE SEQUENCE</scope>
    <source>
        <strain evidence="1">CHK185-1770</strain>
    </source>
</reference>
<dbReference type="EMBL" id="DWXG01000004">
    <property type="protein sequence ID" value="HJB97054.1"/>
    <property type="molecule type" value="Genomic_DNA"/>
</dbReference>
<dbReference type="AlphaFoldDB" id="A0A9D2MTC5"/>
<evidence type="ECO:0000313" key="2">
    <source>
        <dbReference type="Proteomes" id="UP000826793"/>
    </source>
</evidence>
<accession>A0A9D2MTC5</accession>
<gene>
    <name evidence="1" type="ORF">H9710_00550</name>
</gene>
<dbReference type="Proteomes" id="UP000826793">
    <property type="component" value="Unassembled WGS sequence"/>
</dbReference>